<evidence type="ECO:0000313" key="3">
    <source>
        <dbReference type="EMBL" id="KFG27594.1"/>
    </source>
</evidence>
<comment type="caution">
    <text evidence="3">The sequence shown here is derived from an EMBL/GenBank/DDBJ whole genome shotgun (WGS) entry which is preliminary data.</text>
</comment>
<feature type="region of interest" description="Disordered" evidence="1">
    <location>
        <begin position="1"/>
        <end position="55"/>
    </location>
</feature>
<gene>
    <name evidence="3" type="ORF">TGP89_237230</name>
</gene>
<accession>A0A086J626</accession>
<evidence type="ECO:0000313" key="4">
    <source>
        <dbReference type="Proteomes" id="UP000028828"/>
    </source>
</evidence>
<reference evidence="3 4" key="1">
    <citation type="submission" date="2014-03" db="EMBL/GenBank/DDBJ databases">
        <authorList>
            <person name="Sibley D."/>
            <person name="Venepally P."/>
            <person name="Karamycheva S."/>
            <person name="Hadjithomas M."/>
            <person name="Khan A."/>
            <person name="Brunk B."/>
            <person name="Roos D."/>
            <person name="Caler E."/>
            <person name="Lorenzi H."/>
        </authorList>
    </citation>
    <scope>NUCLEOTIDE SEQUENCE [LARGE SCALE GENOMIC DNA]</scope>
    <source>
        <strain evidence="4">p89</strain>
    </source>
</reference>
<feature type="transmembrane region" description="Helical" evidence="2">
    <location>
        <begin position="79"/>
        <end position="101"/>
    </location>
</feature>
<keyword evidence="2" id="KW-1133">Transmembrane helix</keyword>
<dbReference type="OrthoDB" id="10391645at2759"/>
<keyword evidence="2" id="KW-0472">Membrane</keyword>
<sequence length="213" mass="23937">MGRRESLVGFETGKLDSGVKHSQEDKASDDTAADALETNDSSDNYGPRPPKSEDAARLRKIYEQAHEGRKRQRKANFQTLLTSFGLVAYVAVSGFLFLRYATPRSKRPQQVGGGSDYGLHDGYQVRHDNWYIRDNPNPPVLTMDQLFACESERREGDRVGIESFTDCDGEAIGCFFAIRTSECLERNQRDGRVYFEKKELLDVDGSQAPPLCS</sequence>
<organism evidence="3 4">
    <name type="scientific">Toxoplasma gondii p89</name>
    <dbReference type="NCBI Taxonomy" id="943119"/>
    <lineage>
        <taxon>Eukaryota</taxon>
        <taxon>Sar</taxon>
        <taxon>Alveolata</taxon>
        <taxon>Apicomplexa</taxon>
        <taxon>Conoidasida</taxon>
        <taxon>Coccidia</taxon>
        <taxon>Eucoccidiorida</taxon>
        <taxon>Eimeriorina</taxon>
        <taxon>Sarcocystidae</taxon>
        <taxon>Toxoplasma</taxon>
    </lineage>
</organism>
<name>A0A086J626_TOXGO</name>
<dbReference type="AlphaFoldDB" id="A0A086J626"/>
<proteinExistence type="predicted"/>
<evidence type="ECO:0000256" key="2">
    <source>
        <dbReference type="SAM" id="Phobius"/>
    </source>
</evidence>
<protein>
    <submittedName>
        <fullName evidence="3">Putative transmembrane protein</fullName>
    </submittedName>
</protein>
<keyword evidence="2 3" id="KW-0812">Transmembrane</keyword>
<dbReference type="VEuPathDB" id="ToxoDB:TGP89_237230"/>
<dbReference type="EMBL" id="AEYI02002775">
    <property type="protein sequence ID" value="KFG27594.1"/>
    <property type="molecule type" value="Genomic_DNA"/>
</dbReference>
<dbReference type="Proteomes" id="UP000028828">
    <property type="component" value="Unassembled WGS sequence"/>
</dbReference>
<feature type="compositionally biased region" description="Basic and acidic residues" evidence="1">
    <location>
        <begin position="13"/>
        <end position="29"/>
    </location>
</feature>
<evidence type="ECO:0000256" key="1">
    <source>
        <dbReference type="SAM" id="MobiDB-lite"/>
    </source>
</evidence>